<comment type="caution">
    <text evidence="3">The sequence shown here is derived from an EMBL/GenBank/DDBJ whole genome shotgun (WGS) entry which is preliminary data.</text>
</comment>
<dbReference type="SUPFAM" id="SSF53335">
    <property type="entry name" value="S-adenosyl-L-methionine-dependent methyltransferases"/>
    <property type="match status" value="1"/>
</dbReference>
<feature type="domain" description="Methyltransferase" evidence="1">
    <location>
        <begin position="130"/>
        <end position="236"/>
    </location>
</feature>
<dbReference type="EMBL" id="CVVU01000278">
    <property type="protein sequence ID" value="CRQ13706.1"/>
    <property type="molecule type" value="Genomic_DNA"/>
</dbReference>
<dbReference type="RefSeq" id="WP_010792271.1">
    <property type="nucleotide sequence ID" value="NZ_AP014651.1"/>
</dbReference>
<dbReference type="Proteomes" id="UP000194857">
    <property type="component" value="Unassembled WGS sequence"/>
</dbReference>
<dbReference type="GO" id="GO:0008168">
    <property type="term" value="F:methyltransferase activity"/>
    <property type="evidence" value="ECO:0007669"/>
    <property type="project" value="UniProtKB-KW"/>
</dbReference>
<reference evidence="2" key="1">
    <citation type="submission" date="2015-06" db="EMBL/GenBank/DDBJ databases">
        <authorList>
            <person name="Radhakrishnan R."/>
            <person name="Underwood A."/>
            <person name="Al-Shahib A."/>
        </authorList>
    </citation>
    <scope>NUCLEOTIDE SEQUENCE</scope>
    <source>
        <strain evidence="2">P19_London_7_VIM_2_05_10</strain>
    </source>
</reference>
<name>A0A0C6FJV0_PSEAI</name>
<dbReference type="InterPro" id="IPR029063">
    <property type="entry name" value="SAM-dependent_MTases_sf"/>
</dbReference>
<dbReference type="InterPro" id="IPR025714">
    <property type="entry name" value="Methyltranfer_dom"/>
</dbReference>
<organism evidence="3 5">
    <name type="scientific">Pseudomonas aeruginosa</name>
    <dbReference type="NCBI Taxonomy" id="287"/>
    <lineage>
        <taxon>Bacteria</taxon>
        <taxon>Pseudomonadati</taxon>
        <taxon>Pseudomonadota</taxon>
        <taxon>Gammaproteobacteria</taxon>
        <taxon>Pseudomonadales</taxon>
        <taxon>Pseudomonadaceae</taxon>
        <taxon>Pseudomonas</taxon>
    </lineage>
</organism>
<dbReference type="PANTHER" id="PTHR13369">
    <property type="match status" value="1"/>
</dbReference>
<accession>A0A0C6FJV0</accession>
<protein>
    <submittedName>
        <fullName evidence="3">Methyltransferase</fullName>
    </submittedName>
</protein>
<evidence type="ECO:0000313" key="4">
    <source>
        <dbReference type="Proteomes" id="UP000045039"/>
    </source>
</evidence>
<reference evidence="3" key="3">
    <citation type="submission" date="2017-05" db="EMBL/GenBank/DDBJ databases">
        <authorList>
            <person name="Song R."/>
            <person name="Chenine A.L."/>
            <person name="Ruprecht R.M."/>
        </authorList>
    </citation>
    <scope>NUCLEOTIDE SEQUENCE [LARGE SCALE GENOMIC DNA]</scope>
    <source>
        <strain evidence="3">S567_C10_BS</strain>
    </source>
</reference>
<evidence type="ECO:0000259" key="1">
    <source>
        <dbReference type="Pfam" id="PF13679"/>
    </source>
</evidence>
<dbReference type="AlphaFoldDB" id="A0A0C6FJV0"/>
<evidence type="ECO:0000313" key="5">
    <source>
        <dbReference type="Proteomes" id="UP000194857"/>
    </source>
</evidence>
<dbReference type="Proteomes" id="UP000045039">
    <property type="component" value="Unassembled WGS sequence"/>
</dbReference>
<sequence length="406" mass="45481">MSETFPFLTGDALSQRFLALDAFLLEHQRLWRPRPFSEPTLAWEAEHAELASWLRGRSLEQADAEHNQPTRLAAPAPYPQLAAQAAALGAVGELPLAERPQAPNRFNVDVPGRKWQQIGLFAGRLQFARPVVHWLDWCSGKGHLGRLLAHAGQPLTCLEHDPALVADGQRLSDRLGLSAHHLRQDVLAADCAERLLPGHTPVALHACGELHLRLLRLASQAGCRQLAVAPCCYNRIPGPFYQPLSQAAGRSLLALSLDDLRLPLSETVTASQRVRRQRDQSMARRLGFDLLQRELRGIDQYLSVPSLPVAWLERPYADYCRELAALKGLPEPAARDWQALEAAGWKRLAMVRNLELVRALFRRPLELWLLLDRCLYLVEQGYSVRLGEFCPTSLSPRNLLILAERS</sequence>
<dbReference type="PANTHER" id="PTHR13369:SF0">
    <property type="entry name" value="GLUTATHIONE S-TRANSFERASE C-TERMINAL DOMAIN-CONTAINING PROTEIN"/>
    <property type="match status" value="1"/>
</dbReference>
<dbReference type="Pfam" id="PF13679">
    <property type="entry name" value="Methyltransf_32"/>
    <property type="match status" value="1"/>
</dbReference>
<reference evidence="4" key="2">
    <citation type="submission" date="2015-06" db="EMBL/GenBank/DDBJ databases">
        <authorList>
            <person name="Radhakrishnan Rajesh"/>
            <person name="Underwood Anthony"/>
            <person name="Al-Shahib Ali"/>
        </authorList>
    </citation>
    <scope>NUCLEOTIDE SEQUENCE [LARGE SCALE GENOMIC DNA]</scope>
    <source>
        <strain evidence="4">P19_London_7_VIM_2_05_10</strain>
    </source>
</reference>
<keyword evidence="3" id="KW-0489">Methyltransferase</keyword>
<reference evidence="5" key="4">
    <citation type="submission" date="2017-05" db="EMBL/GenBank/DDBJ databases">
        <authorList>
            <person name="Giani T."/>
            <person name="Arena F."/>
            <person name="Pollini S."/>
            <person name="Di Pilato V."/>
            <person name="D'Andrea M.M."/>
            <person name="Henrici De Angelis L."/>
            <person name="Bassetti M."/>
            <person name="Rossolini G.M."/>
        </authorList>
    </citation>
    <scope>NUCLEOTIDE SEQUENCE [LARGE SCALE GENOMIC DNA]</scope>
    <source>
        <strain evidence="5">S567_C10_BS</strain>
    </source>
</reference>
<gene>
    <name evidence="3" type="ORF">CAZ10_00615</name>
    <name evidence="2" type="ORF">PAERUG_P19_London_7_VIM_2_05_10_06892</name>
</gene>
<dbReference type="EMBL" id="NFFZ01000001">
    <property type="protein sequence ID" value="OTI65813.1"/>
    <property type="molecule type" value="Genomic_DNA"/>
</dbReference>
<evidence type="ECO:0000313" key="2">
    <source>
        <dbReference type="EMBL" id="CRQ13706.1"/>
    </source>
</evidence>
<proteinExistence type="predicted"/>
<evidence type="ECO:0000313" key="3">
    <source>
        <dbReference type="EMBL" id="OTI65813.1"/>
    </source>
</evidence>
<keyword evidence="3" id="KW-0808">Transferase</keyword>
<dbReference type="GO" id="GO:0032259">
    <property type="term" value="P:methylation"/>
    <property type="evidence" value="ECO:0007669"/>
    <property type="project" value="UniProtKB-KW"/>
</dbReference>